<proteinExistence type="predicted"/>
<evidence type="ECO:0000313" key="2">
    <source>
        <dbReference type="Proteomes" id="UP001500325"/>
    </source>
</evidence>
<accession>A0ABP8WWU9</accession>
<dbReference type="Proteomes" id="UP001500325">
    <property type="component" value="Unassembled WGS sequence"/>
</dbReference>
<sequence>MRGYARSDRNHSYIRFGVIPMDEEFRAVARSGGPARHAVAAVASARRTSWWEAHRTRVGNRSWRTARLRRRPTALISRG</sequence>
<evidence type="ECO:0000313" key="1">
    <source>
        <dbReference type="EMBL" id="GAA4695884.1"/>
    </source>
</evidence>
<comment type="caution">
    <text evidence="1">The sequence shown here is derived from an EMBL/GenBank/DDBJ whole genome shotgun (WGS) entry which is preliminary data.</text>
</comment>
<organism evidence="1 2">
    <name type="scientific">Pseudonocardia yuanmonensis</name>
    <dbReference type="NCBI Taxonomy" id="1095914"/>
    <lineage>
        <taxon>Bacteria</taxon>
        <taxon>Bacillati</taxon>
        <taxon>Actinomycetota</taxon>
        <taxon>Actinomycetes</taxon>
        <taxon>Pseudonocardiales</taxon>
        <taxon>Pseudonocardiaceae</taxon>
        <taxon>Pseudonocardia</taxon>
    </lineage>
</organism>
<gene>
    <name evidence="1" type="ORF">GCM10023215_37280</name>
</gene>
<keyword evidence="2" id="KW-1185">Reference proteome</keyword>
<dbReference type="EMBL" id="BAABIC010000012">
    <property type="protein sequence ID" value="GAA4695884.1"/>
    <property type="molecule type" value="Genomic_DNA"/>
</dbReference>
<reference evidence="2" key="1">
    <citation type="journal article" date="2019" name="Int. J. Syst. Evol. Microbiol.">
        <title>The Global Catalogue of Microorganisms (GCM) 10K type strain sequencing project: providing services to taxonomists for standard genome sequencing and annotation.</title>
        <authorList>
            <consortium name="The Broad Institute Genomics Platform"/>
            <consortium name="The Broad Institute Genome Sequencing Center for Infectious Disease"/>
            <person name="Wu L."/>
            <person name="Ma J."/>
        </authorList>
    </citation>
    <scope>NUCLEOTIDE SEQUENCE [LARGE SCALE GENOMIC DNA]</scope>
    <source>
        <strain evidence="2">JCM 18055</strain>
    </source>
</reference>
<name>A0ABP8WWU9_9PSEU</name>
<protein>
    <submittedName>
        <fullName evidence="1">Uncharacterized protein</fullName>
    </submittedName>
</protein>